<dbReference type="AlphaFoldDB" id="A0A8J2X4F9"/>
<dbReference type="Pfam" id="PF13637">
    <property type="entry name" value="Ank_4"/>
    <property type="match status" value="1"/>
</dbReference>
<dbReference type="Gene3D" id="1.25.40.20">
    <property type="entry name" value="Ankyrin repeat-containing domain"/>
    <property type="match status" value="2"/>
</dbReference>
<dbReference type="OrthoDB" id="163438at2759"/>
<comment type="caution">
    <text evidence="10">The sequence shown here is derived from an EMBL/GenBank/DDBJ whole genome shotgun (WGS) entry which is preliminary data.</text>
</comment>
<dbReference type="GO" id="GO:0000139">
    <property type="term" value="C:Golgi membrane"/>
    <property type="evidence" value="ECO:0007669"/>
    <property type="project" value="TreeGrafter"/>
</dbReference>
<keyword evidence="3" id="KW-0677">Repeat</keyword>
<proteinExistence type="inferred from homology"/>
<dbReference type="InterPro" id="IPR002110">
    <property type="entry name" value="Ankyrin_rpt"/>
</dbReference>
<keyword evidence="2 8" id="KW-0812">Transmembrane</keyword>
<name>A0A8J2X4F9_9STRA</name>
<feature type="repeat" description="ANK" evidence="7">
    <location>
        <begin position="110"/>
        <end position="142"/>
    </location>
</feature>
<dbReference type="PANTHER" id="PTHR24161:SF17">
    <property type="entry name" value="PALMITOYLTRANSFERASE"/>
    <property type="match status" value="1"/>
</dbReference>
<keyword evidence="4 8" id="KW-1133">Transmembrane helix</keyword>
<dbReference type="InterPro" id="IPR036770">
    <property type="entry name" value="Ankyrin_rpt-contain_sf"/>
</dbReference>
<feature type="transmembrane region" description="Helical" evidence="8">
    <location>
        <begin position="303"/>
        <end position="325"/>
    </location>
</feature>
<feature type="repeat" description="ANK" evidence="7">
    <location>
        <begin position="143"/>
        <end position="175"/>
    </location>
</feature>
<evidence type="ECO:0000313" key="10">
    <source>
        <dbReference type="EMBL" id="CAH0378859.1"/>
    </source>
</evidence>
<dbReference type="PROSITE" id="PS50297">
    <property type="entry name" value="ANK_REP_REGION"/>
    <property type="match status" value="4"/>
</dbReference>
<feature type="transmembrane region" description="Helical" evidence="8">
    <location>
        <begin position="480"/>
        <end position="502"/>
    </location>
</feature>
<evidence type="ECO:0000256" key="6">
    <source>
        <dbReference type="ARBA" id="ARBA00023136"/>
    </source>
</evidence>
<evidence type="ECO:0000256" key="2">
    <source>
        <dbReference type="ARBA" id="ARBA00022692"/>
    </source>
</evidence>
<keyword evidence="8" id="KW-0012">Acyltransferase</keyword>
<dbReference type="PANTHER" id="PTHR24161">
    <property type="entry name" value="ANK_REP_REGION DOMAIN-CONTAINING PROTEIN-RELATED"/>
    <property type="match status" value="1"/>
</dbReference>
<evidence type="ECO:0000256" key="7">
    <source>
        <dbReference type="PROSITE-ProRule" id="PRU00023"/>
    </source>
</evidence>
<comment type="subcellular location">
    <subcellularLocation>
        <location evidence="1">Membrane</location>
        <topology evidence="1">Multi-pass membrane protein</topology>
    </subcellularLocation>
</comment>
<dbReference type="PROSITE" id="PS50216">
    <property type="entry name" value="DHHC"/>
    <property type="match status" value="1"/>
</dbReference>
<dbReference type="Pfam" id="PF01529">
    <property type="entry name" value="DHHC"/>
    <property type="match status" value="1"/>
</dbReference>
<feature type="repeat" description="ANK" evidence="7">
    <location>
        <begin position="209"/>
        <end position="230"/>
    </location>
</feature>
<keyword evidence="8" id="KW-0808">Transferase</keyword>
<evidence type="ECO:0000259" key="9">
    <source>
        <dbReference type="Pfam" id="PF01529"/>
    </source>
</evidence>
<dbReference type="SUPFAM" id="SSF48403">
    <property type="entry name" value="Ankyrin repeat"/>
    <property type="match status" value="1"/>
</dbReference>
<comment type="catalytic activity">
    <reaction evidence="8">
        <text>L-cysteinyl-[protein] + hexadecanoyl-CoA = S-hexadecanoyl-L-cysteinyl-[protein] + CoA</text>
        <dbReference type="Rhea" id="RHEA:36683"/>
        <dbReference type="Rhea" id="RHEA-COMP:10131"/>
        <dbReference type="Rhea" id="RHEA-COMP:11032"/>
        <dbReference type="ChEBI" id="CHEBI:29950"/>
        <dbReference type="ChEBI" id="CHEBI:57287"/>
        <dbReference type="ChEBI" id="CHEBI:57379"/>
        <dbReference type="ChEBI" id="CHEBI:74151"/>
        <dbReference type="EC" id="2.3.1.225"/>
    </reaction>
</comment>
<feature type="repeat" description="ANK" evidence="7">
    <location>
        <begin position="176"/>
        <end position="208"/>
    </location>
</feature>
<dbReference type="Pfam" id="PF12796">
    <property type="entry name" value="Ank_2"/>
    <property type="match status" value="1"/>
</dbReference>
<feature type="repeat" description="ANK" evidence="7">
    <location>
        <begin position="75"/>
        <end position="107"/>
    </location>
</feature>
<evidence type="ECO:0000256" key="3">
    <source>
        <dbReference type="ARBA" id="ARBA00022737"/>
    </source>
</evidence>
<keyword evidence="5 7" id="KW-0040">ANK repeat</keyword>
<reference evidence="10" key="1">
    <citation type="submission" date="2021-11" db="EMBL/GenBank/DDBJ databases">
        <authorList>
            <consortium name="Genoscope - CEA"/>
            <person name="William W."/>
        </authorList>
    </citation>
    <scope>NUCLEOTIDE SEQUENCE</scope>
</reference>
<keyword evidence="11" id="KW-1185">Reference proteome</keyword>
<dbReference type="Proteomes" id="UP000789595">
    <property type="component" value="Unassembled WGS sequence"/>
</dbReference>
<accession>A0A8J2X4F9</accession>
<evidence type="ECO:0000256" key="1">
    <source>
        <dbReference type="ARBA" id="ARBA00004141"/>
    </source>
</evidence>
<comment type="similarity">
    <text evidence="8">Belongs to the DHHC palmitoyltransferase family.</text>
</comment>
<evidence type="ECO:0000256" key="8">
    <source>
        <dbReference type="RuleBase" id="RU079119"/>
    </source>
</evidence>
<dbReference type="GO" id="GO:0019706">
    <property type="term" value="F:protein-cysteine S-palmitoyltransferase activity"/>
    <property type="evidence" value="ECO:0007669"/>
    <property type="project" value="UniProtKB-EC"/>
</dbReference>
<comment type="domain">
    <text evidence="8">The DHHC domain is required for palmitoyltransferase activity.</text>
</comment>
<evidence type="ECO:0000313" key="11">
    <source>
        <dbReference type="Proteomes" id="UP000789595"/>
    </source>
</evidence>
<evidence type="ECO:0000256" key="5">
    <source>
        <dbReference type="ARBA" id="ARBA00023043"/>
    </source>
</evidence>
<keyword evidence="6 8" id="KW-0472">Membrane</keyword>
<dbReference type="EMBL" id="CAKKNE010000006">
    <property type="protein sequence ID" value="CAH0378859.1"/>
    <property type="molecule type" value="Genomic_DNA"/>
</dbReference>
<feature type="transmembrane region" description="Helical" evidence="8">
    <location>
        <begin position="345"/>
        <end position="367"/>
    </location>
</feature>
<protein>
    <recommendedName>
        <fullName evidence="8">Palmitoyltransferase</fullName>
        <ecNumber evidence="8">2.3.1.225</ecNumber>
    </recommendedName>
</protein>
<dbReference type="SMART" id="SM00248">
    <property type="entry name" value="ANK"/>
    <property type="match status" value="6"/>
</dbReference>
<gene>
    <name evidence="10" type="ORF">PECAL_6P04560</name>
</gene>
<dbReference type="InterPro" id="IPR001594">
    <property type="entry name" value="Palmitoyltrfase_DHHC"/>
</dbReference>
<sequence>MPEVIEAAAATSVASAGVAAEVTAAPAEETTNDEPMLTPVEQLFQAIKMGADADAIVAKLTVPNPRELVQSRDAQGHTTAHWAAKRGEPWLLRLLLDKGASVSAASEDDVGMRPLHWACTEGRMACARLLVDRGADVNARDKQGCTPLVVAAQWGQADAAAYLIKVGADFRIFDRHDDSALHWAAYKGNVEIVGLLHHLGLPLDDADGYGQTPLHLASLRGNLGVCEYLLVDAVTTTKTRLDPVDKNQKRPVDLATEKGHRHVVQFLNRQRPVCERGVKAFVQDNMSLGACIRMCIAGEKARFPWCAMVCNKLLASFIYFFLFLNAEFNPDSDKGAATHPFDIPVWVHAAAFNLHVVVWCSFILCWLGDPGVIKGTTAEVELTKAYDAYFDRLVTGERDDDAVPVKLDHSCHIVRPLRSKHCRVSRQCVVGFDHYCPYVGTTVGLQNYRWFYLYCVSFTLAALQWECLAISYVKTYTVSWLFYGAMAWFVLFIMFGFAMITYHTQLVLSNLTTNEHMNMGRYEHFRDSNGMVRNPWDCGVLGNLSDRFLPPRVDDLPVVKHSFMDADVKKPLLAKA</sequence>
<dbReference type="PROSITE" id="PS50088">
    <property type="entry name" value="ANK_REPEAT"/>
    <property type="match status" value="5"/>
</dbReference>
<dbReference type="EC" id="2.3.1.225" evidence="8"/>
<feature type="transmembrane region" description="Helical" evidence="8">
    <location>
        <begin position="451"/>
        <end position="474"/>
    </location>
</feature>
<evidence type="ECO:0000256" key="4">
    <source>
        <dbReference type="ARBA" id="ARBA00022989"/>
    </source>
</evidence>
<organism evidence="10 11">
    <name type="scientific">Pelagomonas calceolata</name>
    <dbReference type="NCBI Taxonomy" id="35677"/>
    <lineage>
        <taxon>Eukaryota</taxon>
        <taxon>Sar</taxon>
        <taxon>Stramenopiles</taxon>
        <taxon>Ochrophyta</taxon>
        <taxon>Pelagophyceae</taxon>
        <taxon>Pelagomonadales</taxon>
        <taxon>Pelagomonadaceae</taxon>
        <taxon>Pelagomonas</taxon>
    </lineage>
</organism>
<feature type="domain" description="Palmitoyltransferase DHHC" evidence="9">
    <location>
        <begin position="409"/>
        <end position="518"/>
    </location>
</feature>